<proteinExistence type="predicted"/>
<keyword evidence="2" id="KW-1185">Reference proteome</keyword>
<sequence length="119" mass="13019">MSPIEISEKDDPIGPCLDESGRRASVKGFLGVSMAGYLELLDWTGKQLRRDKVGVIPDHLGPILTRIGLDACGWCDVVSRFGRMFKRAAGTPESLAQEAIRSGQRWICARENPLGMSTT</sequence>
<dbReference type="EMBL" id="SJPW01000002">
    <property type="protein sequence ID" value="TWU59470.1"/>
    <property type="molecule type" value="Genomic_DNA"/>
</dbReference>
<reference evidence="1 2" key="1">
    <citation type="submission" date="2019-02" db="EMBL/GenBank/DDBJ databases">
        <title>Deep-cultivation of Planctomycetes and their phenomic and genomic characterization uncovers novel biology.</title>
        <authorList>
            <person name="Wiegand S."/>
            <person name="Jogler M."/>
            <person name="Boedeker C."/>
            <person name="Pinto D."/>
            <person name="Vollmers J."/>
            <person name="Rivas-Marin E."/>
            <person name="Kohn T."/>
            <person name="Peeters S.H."/>
            <person name="Heuer A."/>
            <person name="Rast P."/>
            <person name="Oberbeckmann S."/>
            <person name="Bunk B."/>
            <person name="Jeske O."/>
            <person name="Meyerdierks A."/>
            <person name="Storesund J.E."/>
            <person name="Kallscheuer N."/>
            <person name="Luecker S."/>
            <person name="Lage O.M."/>
            <person name="Pohl T."/>
            <person name="Merkel B.J."/>
            <person name="Hornburger P."/>
            <person name="Mueller R.-W."/>
            <person name="Bruemmer F."/>
            <person name="Labrenz M."/>
            <person name="Spormann A.M."/>
            <person name="Op Den Camp H."/>
            <person name="Overmann J."/>
            <person name="Amann R."/>
            <person name="Jetten M.S.M."/>
            <person name="Mascher T."/>
            <person name="Medema M.H."/>
            <person name="Devos D.P."/>
            <person name="Kaster A.-K."/>
            <person name="Ovreas L."/>
            <person name="Rohde M."/>
            <person name="Galperin M.Y."/>
            <person name="Jogler C."/>
        </authorList>
    </citation>
    <scope>NUCLEOTIDE SEQUENCE [LARGE SCALE GENOMIC DNA]</scope>
    <source>
        <strain evidence="1 2">Poly51</strain>
    </source>
</reference>
<gene>
    <name evidence="1" type="ORF">Poly51_22580</name>
</gene>
<accession>A0A5C6FG46</accession>
<comment type="caution">
    <text evidence="1">The sequence shown here is derived from an EMBL/GenBank/DDBJ whole genome shotgun (WGS) entry which is preliminary data.</text>
</comment>
<organism evidence="1 2">
    <name type="scientific">Rubripirellula tenax</name>
    <dbReference type="NCBI Taxonomy" id="2528015"/>
    <lineage>
        <taxon>Bacteria</taxon>
        <taxon>Pseudomonadati</taxon>
        <taxon>Planctomycetota</taxon>
        <taxon>Planctomycetia</taxon>
        <taxon>Pirellulales</taxon>
        <taxon>Pirellulaceae</taxon>
        <taxon>Rubripirellula</taxon>
    </lineage>
</organism>
<evidence type="ECO:0000313" key="2">
    <source>
        <dbReference type="Proteomes" id="UP000318288"/>
    </source>
</evidence>
<protein>
    <submittedName>
        <fullName evidence="1">Uncharacterized protein</fullName>
    </submittedName>
</protein>
<evidence type="ECO:0000313" key="1">
    <source>
        <dbReference type="EMBL" id="TWU59470.1"/>
    </source>
</evidence>
<dbReference type="Proteomes" id="UP000318288">
    <property type="component" value="Unassembled WGS sequence"/>
</dbReference>
<dbReference type="RefSeq" id="WP_186775468.1">
    <property type="nucleotide sequence ID" value="NZ_SJPW01000002.1"/>
</dbReference>
<dbReference type="AlphaFoldDB" id="A0A5C6FG46"/>
<name>A0A5C6FG46_9BACT</name>